<feature type="compositionally biased region" description="Pro residues" evidence="2">
    <location>
        <begin position="533"/>
        <end position="551"/>
    </location>
</feature>
<feature type="region of interest" description="Disordered" evidence="2">
    <location>
        <begin position="500"/>
        <end position="589"/>
    </location>
</feature>
<dbReference type="AlphaFoldDB" id="A0A835T3B6"/>
<name>A0A835T3B6_CHLIN</name>
<evidence type="ECO:0000313" key="3">
    <source>
        <dbReference type="EMBL" id="KAG2435168.1"/>
    </source>
</evidence>
<comment type="caution">
    <text evidence="3">The sequence shown here is derived from an EMBL/GenBank/DDBJ whole genome shotgun (WGS) entry which is preliminary data.</text>
</comment>
<feature type="coiled-coil region" evidence="1">
    <location>
        <begin position="334"/>
        <end position="382"/>
    </location>
</feature>
<proteinExistence type="predicted"/>
<evidence type="ECO:0000313" key="4">
    <source>
        <dbReference type="Proteomes" id="UP000650467"/>
    </source>
</evidence>
<keyword evidence="1" id="KW-0175">Coiled coil</keyword>
<evidence type="ECO:0000256" key="1">
    <source>
        <dbReference type="SAM" id="Coils"/>
    </source>
</evidence>
<protein>
    <submittedName>
        <fullName evidence="3">Uncharacterized protein</fullName>
    </submittedName>
</protein>
<gene>
    <name evidence="3" type="ORF">HXX76_007252</name>
</gene>
<evidence type="ECO:0000256" key="2">
    <source>
        <dbReference type="SAM" id="MobiDB-lite"/>
    </source>
</evidence>
<feature type="region of interest" description="Disordered" evidence="2">
    <location>
        <begin position="177"/>
        <end position="284"/>
    </location>
</feature>
<sequence length="813" mass="80615">MHFAAPTGGLLLLPGQHGITYKPALLPEDAGGSTFSSEADENVPGPLDRRSSFQLDDGSVTADCSYSSSSTFWLGSTASSVRSRPTSIFFGTGDVPSTPSALGDAWNAHSPCAARPVGPGHAAPPAFSRRSGEFGAHSAGSYGLVSHASAACTLGPLLEDLPIQFCAARRTLSGQLADGGARRGGGGASGADSSAGAYEDGTGQEDGTDADLDVELDDDDDAHMDAGERKTPRNGGGGGRKAAHPSYAAAVAATQSSPYTPHSVAHRQHHAHGRHGGAGGAGGSSAAIGAGAAGAASSAAALLTAADLSNVAAAAVASAAAAALGAGGKPAPWATTLMNRARAAESRASRLEARLREQRGAMEELQRQLGERDGQLVALRAEVAALRRQQLLLQHSAPLHSPQPAHAHSHSQLQAQLVAANARFRSSSLGGAGAGAGSGGGAAGGSFTSSGACDGGYGGAGVGASAGSYTCGGMATAPPCYNAAVGPLATAAAALTTPTTPEMHHHHHAPYSALHSAPSGDELGQLCDADRLSPPPRLPALSPSPSPPPLQPEQQSGQQAAAADLPADDTSSAAAPLPPAASLPRLDTPQGSELLPCYSSASSTAAGAITASASGSFHLSALASAAVTGPLPPVQEEEPQLACAGVYLGSAGSSARSSAAGSPVVSAAAHAAAAGASPFAALAARALHAEMDLNAPRRRTDADSGAGDSQSLLCVTASLPGGGGALFQSPAELAAARRRTDAAHRALLVSASQAHRLAAALEAERAASEALREELRDWRSCCLDNHKQLAAARRRLAVSASVPQAEASGHGSR</sequence>
<dbReference type="Proteomes" id="UP000650467">
    <property type="component" value="Unassembled WGS sequence"/>
</dbReference>
<feature type="compositionally biased region" description="Acidic residues" evidence="2">
    <location>
        <begin position="202"/>
        <end position="222"/>
    </location>
</feature>
<feature type="compositionally biased region" description="Basic residues" evidence="2">
    <location>
        <begin position="264"/>
        <end position="275"/>
    </location>
</feature>
<feature type="compositionally biased region" description="Low complexity" evidence="2">
    <location>
        <begin position="510"/>
        <end position="519"/>
    </location>
</feature>
<organism evidence="3 4">
    <name type="scientific">Chlamydomonas incerta</name>
    <dbReference type="NCBI Taxonomy" id="51695"/>
    <lineage>
        <taxon>Eukaryota</taxon>
        <taxon>Viridiplantae</taxon>
        <taxon>Chlorophyta</taxon>
        <taxon>core chlorophytes</taxon>
        <taxon>Chlorophyceae</taxon>
        <taxon>CS clade</taxon>
        <taxon>Chlamydomonadales</taxon>
        <taxon>Chlamydomonadaceae</taxon>
        <taxon>Chlamydomonas</taxon>
    </lineage>
</organism>
<dbReference type="OrthoDB" id="551215at2759"/>
<feature type="compositionally biased region" description="Low complexity" evidence="2">
    <location>
        <begin position="244"/>
        <end position="253"/>
    </location>
</feature>
<accession>A0A835T3B6</accession>
<feature type="compositionally biased region" description="Low complexity" evidence="2">
    <location>
        <begin position="552"/>
        <end position="575"/>
    </location>
</feature>
<reference evidence="3" key="1">
    <citation type="journal article" date="2020" name="bioRxiv">
        <title>Comparative genomics of Chlamydomonas.</title>
        <authorList>
            <person name="Craig R.J."/>
            <person name="Hasan A.R."/>
            <person name="Ness R.W."/>
            <person name="Keightley P.D."/>
        </authorList>
    </citation>
    <scope>NUCLEOTIDE SEQUENCE</scope>
    <source>
        <strain evidence="3">SAG 7.73</strain>
    </source>
</reference>
<dbReference type="EMBL" id="JAEHOC010000015">
    <property type="protein sequence ID" value="KAG2435168.1"/>
    <property type="molecule type" value="Genomic_DNA"/>
</dbReference>
<keyword evidence="4" id="KW-1185">Reference proteome</keyword>